<keyword evidence="8" id="KW-1185">Reference proteome</keyword>
<keyword evidence="4 6" id="KW-1133">Transmembrane helix</keyword>
<evidence type="ECO:0000256" key="3">
    <source>
        <dbReference type="ARBA" id="ARBA00022692"/>
    </source>
</evidence>
<dbReference type="InterPro" id="IPR051679">
    <property type="entry name" value="DASS-Related_Transporters"/>
</dbReference>
<protein>
    <recommendedName>
        <fullName evidence="9">Transporter, divalent anion:Na+ symporter (DASS) family</fullName>
    </recommendedName>
</protein>
<evidence type="ECO:0008006" key="9">
    <source>
        <dbReference type="Google" id="ProtNLM"/>
    </source>
</evidence>
<keyword evidence="2" id="KW-0813">Transport</keyword>
<feature type="transmembrane region" description="Helical" evidence="6">
    <location>
        <begin position="37"/>
        <end position="57"/>
    </location>
</feature>
<dbReference type="PANTHER" id="PTHR43652">
    <property type="entry name" value="BASIC AMINO ACID ANTIPORTER YFCC-RELATED"/>
    <property type="match status" value="1"/>
</dbReference>
<sequence length="60" mass="6294">MAVAIAASTAFATPIASPVNTLVLTAGSYRFADFAKVGIPLQLLTLLVAIFLIPLLFPYV</sequence>
<gene>
    <name evidence="7" type="ORF">NCTC13337_02531</name>
</gene>
<dbReference type="InterPro" id="IPR031312">
    <property type="entry name" value="Na/sul_symport_CS"/>
</dbReference>
<dbReference type="GO" id="GO:0005886">
    <property type="term" value="C:plasma membrane"/>
    <property type="evidence" value="ECO:0007669"/>
    <property type="project" value="TreeGrafter"/>
</dbReference>
<keyword evidence="5 6" id="KW-0472">Membrane</keyword>
<dbReference type="Proteomes" id="UP000254601">
    <property type="component" value="Unassembled WGS sequence"/>
</dbReference>
<evidence type="ECO:0000313" key="7">
    <source>
        <dbReference type="EMBL" id="SUO97620.1"/>
    </source>
</evidence>
<organism evidence="7 8">
    <name type="scientific">Suttonella ornithocola</name>
    <dbReference type="NCBI Taxonomy" id="279832"/>
    <lineage>
        <taxon>Bacteria</taxon>
        <taxon>Pseudomonadati</taxon>
        <taxon>Pseudomonadota</taxon>
        <taxon>Gammaproteobacteria</taxon>
        <taxon>Cardiobacteriales</taxon>
        <taxon>Cardiobacteriaceae</taxon>
        <taxon>Suttonella</taxon>
    </lineage>
</organism>
<proteinExistence type="predicted"/>
<evidence type="ECO:0000256" key="6">
    <source>
        <dbReference type="SAM" id="Phobius"/>
    </source>
</evidence>
<evidence type="ECO:0000256" key="5">
    <source>
        <dbReference type="ARBA" id="ARBA00023136"/>
    </source>
</evidence>
<evidence type="ECO:0000256" key="4">
    <source>
        <dbReference type="ARBA" id="ARBA00022989"/>
    </source>
</evidence>
<comment type="subcellular location">
    <subcellularLocation>
        <location evidence="1">Membrane</location>
        <topology evidence="1">Multi-pass membrane protein</topology>
    </subcellularLocation>
</comment>
<dbReference type="EMBL" id="UHIC01000001">
    <property type="protein sequence ID" value="SUO97620.1"/>
    <property type="molecule type" value="Genomic_DNA"/>
</dbReference>
<evidence type="ECO:0000256" key="2">
    <source>
        <dbReference type="ARBA" id="ARBA00022448"/>
    </source>
</evidence>
<dbReference type="PANTHER" id="PTHR43652:SF1">
    <property type="entry name" value="RESPONSE REGULATOR"/>
    <property type="match status" value="1"/>
</dbReference>
<accession>A0A380MYG6</accession>
<evidence type="ECO:0000313" key="8">
    <source>
        <dbReference type="Proteomes" id="UP000254601"/>
    </source>
</evidence>
<dbReference type="PROSITE" id="PS01271">
    <property type="entry name" value="NA_SULFATE"/>
    <property type="match status" value="1"/>
</dbReference>
<keyword evidence="3 6" id="KW-0812">Transmembrane</keyword>
<name>A0A380MYG6_9GAMM</name>
<reference evidence="7 8" key="1">
    <citation type="submission" date="2018-06" db="EMBL/GenBank/DDBJ databases">
        <authorList>
            <consortium name="Pathogen Informatics"/>
            <person name="Doyle S."/>
        </authorList>
    </citation>
    <scope>NUCLEOTIDE SEQUENCE [LARGE SCALE GENOMIC DNA]</scope>
    <source>
        <strain evidence="7 8">NCTC13337</strain>
    </source>
</reference>
<evidence type="ECO:0000256" key="1">
    <source>
        <dbReference type="ARBA" id="ARBA00004141"/>
    </source>
</evidence>
<dbReference type="AlphaFoldDB" id="A0A380MYG6"/>